<dbReference type="AlphaFoldDB" id="A0A411YD99"/>
<dbReference type="RefSeq" id="WP_131154155.1">
    <property type="nucleotide sequence ID" value="NZ_CP036402.1"/>
</dbReference>
<proteinExistence type="predicted"/>
<reference evidence="1 2" key="1">
    <citation type="submission" date="2019-01" db="EMBL/GenBank/DDBJ databases">
        <title>Egibacter rhizosphaerae EGI 80759T.</title>
        <authorList>
            <person name="Chen D.-D."/>
            <person name="Tian Y."/>
            <person name="Jiao J.-Y."/>
            <person name="Zhang X.-T."/>
            <person name="Zhang Y.-G."/>
            <person name="Zhang Y."/>
            <person name="Xiao M."/>
            <person name="Shu W.-S."/>
            <person name="Li W.-J."/>
        </authorList>
    </citation>
    <scope>NUCLEOTIDE SEQUENCE [LARGE SCALE GENOMIC DNA]</scope>
    <source>
        <strain evidence="1 2">EGI 80759</strain>
    </source>
</reference>
<dbReference type="Proteomes" id="UP000291469">
    <property type="component" value="Chromosome"/>
</dbReference>
<dbReference type="EMBL" id="CP036402">
    <property type="protein sequence ID" value="QBI19158.1"/>
    <property type="molecule type" value="Genomic_DNA"/>
</dbReference>
<gene>
    <name evidence="1" type="ORF">ER308_06115</name>
</gene>
<dbReference type="KEGG" id="erz:ER308_06115"/>
<dbReference type="Gene3D" id="1.10.10.10">
    <property type="entry name" value="Winged helix-like DNA-binding domain superfamily/Winged helix DNA-binding domain"/>
    <property type="match status" value="1"/>
</dbReference>
<dbReference type="Pfam" id="PF12840">
    <property type="entry name" value="HTH_20"/>
    <property type="match status" value="1"/>
</dbReference>
<dbReference type="SUPFAM" id="SSF46785">
    <property type="entry name" value="Winged helix' DNA-binding domain"/>
    <property type="match status" value="1"/>
</dbReference>
<evidence type="ECO:0000313" key="1">
    <source>
        <dbReference type="EMBL" id="QBI19158.1"/>
    </source>
</evidence>
<sequence length="220" mass="23631">MEGTGNDTPLDQGQLGALCSLEDSTRLRLYTYVAEAGEPVTRDQAAAALDIDRSLAAYHLDKLANEGLLVPSFARPEGRGGPGAGRPAKHYARADREFAVSLPPRDYRLAAELFARAAAADATGTVRGALEQAATRMGRELAADGADLHDQLRQQGFAPYDDGDTVWLRNCPFHQLAREHTALVCGMNLALLTGMTEALNTEVNPRLDPGPDRCCVTLET</sequence>
<dbReference type="OrthoDB" id="3399802at2"/>
<evidence type="ECO:0000313" key="2">
    <source>
        <dbReference type="Proteomes" id="UP000291469"/>
    </source>
</evidence>
<keyword evidence="2" id="KW-1185">Reference proteome</keyword>
<dbReference type="InterPro" id="IPR036388">
    <property type="entry name" value="WH-like_DNA-bd_sf"/>
</dbReference>
<accession>A0A411YD99</accession>
<dbReference type="InterPro" id="IPR036390">
    <property type="entry name" value="WH_DNA-bd_sf"/>
</dbReference>
<name>A0A411YD99_9ACTN</name>
<organism evidence="1 2">
    <name type="scientific">Egibacter rhizosphaerae</name>
    <dbReference type="NCBI Taxonomy" id="1670831"/>
    <lineage>
        <taxon>Bacteria</taxon>
        <taxon>Bacillati</taxon>
        <taxon>Actinomycetota</taxon>
        <taxon>Nitriliruptoria</taxon>
        <taxon>Egibacterales</taxon>
        <taxon>Egibacteraceae</taxon>
        <taxon>Egibacter</taxon>
    </lineage>
</organism>
<dbReference type="CDD" id="cd00090">
    <property type="entry name" value="HTH_ARSR"/>
    <property type="match status" value="1"/>
</dbReference>
<protein>
    <submittedName>
        <fullName evidence="1">ArsR family transcriptional regulator</fullName>
    </submittedName>
</protein>
<dbReference type="InterPro" id="IPR011991">
    <property type="entry name" value="ArsR-like_HTH"/>
</dbReference>